<dbReference type="GO" id="GO:0016604">
    <property type="term" value="C:nuclear body"/>
    <property type="evidence" value="ECO:0007669"/>
    <property type="project" value="TreeGrafter"/>
</dbReference>
<dbReference type="Gene3D" id="3.40.50.300">
    <property type="entry name" value="P-loop containing nucleotide triphosphate hydrolases"/>
    <property type="match status" value="2"/>
</dbReference>
<dbReference type="GO" id="GO:0001147">
    <property type="term" value="F:transcription termination site sequence-specific DNA binding"/>
    <property type="evidence" value="ECO:0007669"/>
    <property type="project" value="TreeGrafter"/>
</dbReference>
<dbReference type="InterPro" id="IPR047187">
    <property type="entry name" value="SF1_C_Upf1"/>
</dbReference>
<accession>A0AAV7IA20</accession>
<feature type="binding site" evidence="1">
    <location>
        <position position="898"/>
    </location>
    <ligand>
        <name>Zn(2+)</name>
        <dbReference type="ChEBI" id="CHEBI:29105"/>
        <note>catalytic</note>
    </ligand>
</feature>
<dbReference type="GO" id="GO:0046872">
    <property type="term" value="F:metal ion binding"/>
    <property type="evidence" value="ECO:0007669"/>
    <property type="project" value="UniProtKB-KW"/>
</dbReference>
<feature type="binding site" evidence="1">
    <location>
        <position position="904"/>
    </location>
    <ligand>
        <name>Zn(2+)</name>
        <dbReference type="ChEBI" id="CHEBI:29105"/>
        <note>catalytic</note>
    </ligand>
</feature>
<feature type="domain" description="Peptidase M12B" evidence="2">
    <location>
        <begin position="732"/>
        <end position="954"/>
    </location>
</feature>
<dbReference type="CDD" id="cd18808">
    <property type="entry name" value="SF1_C_Upf1"/>
    <property type="match status" value="1"/>
</dbReference>
<feature type="binding site" evidence="1">
    <location>
        <position position="894"/>
    </location>
    <ligand>
        <name>Zn(2+)</name>
        <dbReference type="ChEBI" id="CHEBI:29105"/>
        <note>catalytic</note>
    </ligand>
</feature>
<keyword evidence="1" id="KW-0862">Zinc</keyword>
<organism evidence="3 4">
    <name type="scientific">Cotesia glomerata</name>
    <name type="common">Lepidopteran parasitic wasp</name>
    <name type="synonym">Apanteles glomeratus</name>
    <dbReference type="NCBI Taxonomy" id="32391"/>
    <lineage>
        <taxon>Eukaryota</taxon>
        <taxon>Metazoa</taxon>
        <taxon>Ecdysozoa</taxon>
        <taxon>Arthropoda</taxon>
        <taxon>Hexapoda</taxon>
        <taxon>Insecta</taxon>
        <taxon>Pterygota</taxon>
        <taxon>Neoptera</taxon>
        <taxon>Endopterygota</taxon>
        <taxon>Hymenoptera</taxon>
        <taxon>Apocrita</taxon>
        <taxon>Ichneumonoidea</taxon>
        <taxon>Braconidae</taxon>
        <taxon>Microgastrinae</taxon>
        <taxon>Cotesia</taxon>
    </lineage>
</organism>
<dbReference type="EMBL" id="JAHXZJ010001864">
    <property type="protein sequence ID" value="KAH0549151.1"/>
    <property type="molecule type" value="Genomic_DNA"/>
</dbReference>
<evidence type="ECO:0000259" key="2">
    <source>
        <dbReference type="PROSITE" id="PS50215"/>
    </source>
</evidence>
<dbReference type="InterPro" id="IPR041679">
    <property type="entry name" value="DNA2/NAM7-like_C"/>
</dbReference>
<dbReference type="InterPro" id="IPR001590">
    <property type="entry name" value="Peptidase_M12B"/>
</dbReference>
<dbReference type="Pfam" id="PF13086">
    <property type="entry name" value="AAA_11"/>
    <property type="match status" value="2"/>
</dbReference>
<dbReference type="PANTHER" id="PTHR10887">
    <property type="entry name" value="DNA2/NAM7 HELICASE FAMILY"/>
    <property type="match status" value="1"/>
</dbReference>
<gene>
    <name evidence="3" type="ORF">KQX54_006573</name>
</gene>
<name>A0AAV7IA20_COTGL</name>
<evidence type="ECO:0000313" key="4">
    <source>
        <dbReference type="Proteomes" id="UP000826195"/>
    </source>
</evidence>
<dbReference type="GO" id="GO:0006508">
    <property type="term" value="P:proteolysis"/>
    <property type="evidence" value="ECO:0007669"/>
    <property type="project" value="InterPro"/>
</dbReference>
<dbReference type="GO" id="GO:0006369">
    <property type="term" value="P:termination of RNA polymerase II transcription"/>
    <property type="evidence" value="ECO:0007669"/>
    <property type="project" value="TreeGrafter"/>
</dbReference>
<feature type="active site" evidence="1">
    <location>
        <position position="895"/>
    </location>
</feature>
<comment type="caution">
    <text evidence="3">The sequence shown here is derived from an EMBL/GenBank/DDBJ whole genome shotgun (WGS) entry which is preliminary data.</text>
</comment>
<dbReference type="Pfam" id="PF01421">
    <property type="entry name" value="Reprolysin"/>
    <property type="match status" value="1"/>
</dbReference>
<dbReference type="PROSITE" id="PS50215">
    <property type="entry name" value="ADAM_MEPRO"/>
    <property type="match status" value="1"/>
</dbReference>
<keyword evidence="4" id="KW-1185">Reference proteome</keyword>
<dbReference type="SUPFAM" id="SSF55486">
    <property type="entry name" value="Metalloproteases ('zincins'), catalytic domain"/>
    <property type="match status" value="1"/>
</dbReference>
<dbReference type="AlphaFoldDB" id="A0AAV7IA20"/>
<dbReference type="Pfam" id="PF13087">
    <property type="entry name" value="AAA_12"/>
    <property type="match status" value="1"/>
</dbReference>
<dbReference type="PANTHER" id="PTHR10887:SF495">
    <property type="entry name" value="HELICASE SENATAXIN ISOFORM X1-RELATED"/>
    <property type="match status" value="1"/>
</dbReference>
<dbReference type="InterPro" id="IPR041677">
    <property type="entry name" value="DNA2/NAM7_AAA_11"/>
</dbReference>
<evidence type="ECO:0000256" key="1">
    <source>
        <dbReference type="PROSITE-ProRule" id="PRU00276"/>
    </source>
</evidence>
<dbReference type="GO" id="GO:0004222">
    <property type="term" value="F:metalloendopeptidase activity"/>
    <property type="evidence" value="ECO:0007669"/>
    <property type="project" value="InterPro"/>
</dbReference>
<protein>
    <recommendedName>
        <fullName evidence="2">Peptidase M12B domain-containing protein</fullName>
    </recommendedName>
</protein>
<sequence>MKINIVTEDVENPENVRHSNVRLKFLHQILQWKPQWFLNKNATSIFTSLKLTQPKLSYKNFEEYCQVQLPLLVYEFWNDVVEFHSTLDDNDEVKSQSLELFKIPLFNRCLKVNPDDDTNDRIYRFKARAKISSDTNVWFPRHSTLIKFKNPSVENQEQYAYIDYLTRQKVEDKSEYELLYELVTKYVGKNNIPDSIVVEPVKMKISLTLNYLNSLILLEKSPLCEAILKPTFNDHEFSPINDKDQIKPVTKDKLDSKQLEAMVRIVKTVEDKKSKICLVSGPAGTGKSKVIVNSVLSMLSRKSTDRILVCGQSNLTIDSIVLQLLDKKSAMKEKGIECKILRLGPEEKMNELVKPVSFMCLTKSVDANKKSDYIQKLMSDANVIVSTLMSCRAAYYRNYLQGLNISVCIIDEASQASELETFLPLRLGVKMLFLVGDPHQFKPRVNSEEAMKVLNLDKSFFHRVHKIFEKKDKTPILSLNTQYRMTKAIAQWPNHYFYKGMLKNESTVQPLGIYKYKLLNHSSPEEEDGLTNMGEAKLIVDITYALLMLMGLGKFGFKVSLGIITLFEEQRDLIIKMFDQEERFKSISKERRDRMNIKVVKMSDCFQGSQCDIIILSCVQSKPTDRIYDPHRICVSLTRAKHTLIICGNLSKYKENAMWKDLLDDAEDRDALLDIEVDQLDKPKNIKWLLIPCKQKVIMKIGTTLLFLNVFSFAVSRVIFNPISFRIEDDTMFVEVLVIIDYEMTKLKAYDTEEKIIEHVLAVWDEVDDTYQHLKKTDIRISLAGIVIPKDSGVFNFFNKHYIGLKLPAIDYKDVMANMGRWLFDHQDKFPSDSYDAFMISTHSPDVKYGLMTQIGGVSMPYGACQTENYRKMMSRGGIIHDGPGLLSHKNAAHELAHILGAGHDQESQCSNDINAVMHALSDPYTTTSWSSCSENAFLEAYRSNWFSCLANIPPT</sequence>
<dbReference type="SUPFAM" id="SSF52540">
    <property type="entry name" value="P-loop containing nucleoside triphosphate hydrolases"/>
    <property type="match status" value="1"/>
</dbReference>
<dbReference type="Proteomes" id="UP000826195">
    <property type="component" value="Unassembled WGS sequence"/>
</dbReference>
<dbReference type="GO" id="GO:0004386">
    <property type="term" value="F:helicase activity"/>
    <property type="evidence" value="ECO:0007669"/>
    <property type="project" value="InterPro"/>
</dbReference>
<dbReference type="InterPro" id="IPR024079">
    <property type="entry name" value="MetalloPept_cat_dom_sf"/>
</dbReference>
<comment type="caution">
    <text evidence="1">Lacks conserved residue(s) required for the propagation of feature annotation.</text>
</comment>
<dbReference type="InterPro" id="IPR027417">
    <property type="entry name" value="P-loop_NTPase"/>
</dbReference>
<dbReference type="Gene3D" id="3.40.390.10">
    <property type="entry name" value="Collagenase (Catalytic Domain)"/>
    <property type="match status" value="1"/>
</dbReference>
<evidence type="ECO:0000313" key="3">
    <source>
        <dbReference type="EMBL" id="KAH0549151.1"/>
    </source>
</evidence>
<reference evidence="3 4" key="1">
    <citation type="journal article" date="2021" name="J. Hered.">
        <title>A chromosome-level genome assembly of the parasitoid wasp, Cotesia glomerata (Hymenoptera: Braconidae).</title>
        <authorList>
            <person name="Pinto B.J."/>
            <person name="Weis J.J."/>
            <person name="Gamble T."/>
            <person name="Ode P.J."/>
            <person name="Paul R."/>
            <person name="Zaspel J.M."/>
        </authorList>
    </citation>
    <scope>NUCLEOTIDE SEQUENCE [LARGE SCALE GENOMIC DNA]</scope>
    <source>
        <strain evidence="3">CgM1</strain>
    </source>
</reference>
<keyword evidence="1" id="KW-0479">Metal-binding</keyword>
<dbReference type="InterPro" id="IPR045055">
    <property type="entry name" value="DNA2/NAM7-like"/>
</dbReference>
<proteinExistence type="predicted"/>